<dbReference type="AlphaFoldDB" id="A0A2U1NMW6"/>
<protein>
    <submittedName>
        <fullName evidence="1">RNA-directed DNA polymerase, eukaryota, Nucleotide-binding alpha-beta plait domain protein</fullName>
    </submittedName>
</protein>
<keyword evidence="2" id="KW-1185">Reference proteome</keyword>
<gene>
    <name evidence="1" type="ORF">CTI12_AA248420</name>
</gene>
<sequence>MNSQFALKETDSSTYYEEEVRDLDEEEVWVLVECKRRLAEIESFKHKDVRQRSRDRWAELGDDNTSYFHRIINKRKVCNNIPGLLVDGVWVSRPTEIKKHTLKFFKERVRGEDKGSAEIGLF</sequence>
<dbReference type="GO" id="GO:0003964">
    <property type="term" value="F:RNA-directed DNA polymerase activity"/>
    <property type="evidence" value="ECO:0007669"/>
    <property type="project" value="UniProtKB-KW"/>
</dbReference>
<accession>A0A2U1NMW6</accession>
<keyword evidence="1" id="KW-0808">Transferase</keyword>
<dbReference type="Proteomes" id="UP000245207">
    <property type="component" value="Unassembled WGS sequence"/>
</dbReference>
<keyword evidence="1" id="KW-0548">Nucleotidyltransferase</keyword>
<evidence type="ECO:0000313" key="2">
    <source>
        <dbReference type="Proteomes" id="UP000245207"/>
    </source>
</evidence>
<dbReference type="EMBL" id="PKPP01002509">
    <property type="protein sequence ID" value="PWA74800.1"/>
    <property type="molecule type" value="Genomic_DNA"/>
</dbReference>
<dbReference type="OrthoDB" id="1215883at2759"/>
<name>A0A2U1NMW6_ARTAN</name>
<proteinExistence type="predicted"/>
<reference evidence="1 2" key="1">
    <citation type="journal article" date="2018" name="Mol. Plant">
        <title>The genome of Artemisia annua provides insight into the evolution of Asteraceae family and artemisinin biosynthesis.</title>
        <authorList>
            <person name="Shen Q."/>
            <person name="Zhang L."/>
            <person name="Liao Z."/>
            <person name="Wang S."/>
            <person name="Yan T."/>
            <person name="Shi P."/>
            <person name="Liu M."/>
            <person name="Fu X."/>
            <person name="Pan Q."/>
            <person name="Wang Y."/>
            <person name="Lv Z."/>
            <person name="Lu X."/>
            <person name="Zhang F."/>
            <person name="Jiang W."/>
            <person name="Ma Y."/>
            <person name="Chen M."/>
            <person name="Hao X."/>
            <person name="Li L."/>
            <person name="Tang Y."/>
            <person name="Lv G."/>
            <person name="Zhou Y."/>
            <person name="Sun X."/>
            <person name="Brodelius P.E."/>
            <person name="Rose J.K.C."/>
            <person name="Tang K."/>
        </authorList>
    </citation>
    <scope>NUCLEOTIDE SEQUENCE [LARGE SCALE GENOMIC DNA]</scope>
    <source>
        <strain evidence="2">cv. Huhao1</strain>
        <tissue evidence="1">Leaf</tissue>
    </source>
</reference>
<comment type="caution">
    <text evidence="1">The sequence shown here is derived from an EMBL/GenBank/DDBJ whole genome shotgun (WGS) entry which is preliminary data.</text>
</comment>
<organism evidence="1 2">
    <name type="scientific">Artemisia annua</name>
    <name type="common">Sweet wormwood</name>
    <dbReference type="NCBI Taxonomy" id="35608"/>
    <lineage>
        <taxon>Eukaryota</taxon>
        <taxon>Viridiplantae</taxon>
        <taxon>Streptophyta</taxon>
        <taxon>Embryophyta</taxon>
        <taxon>Tracheophyta</taxon>
        <taxon>Spermatophyta</taxon>
        <taxon>Magnoliopsida</taxon>
        <taxon>eudicotyledons</taxon>
        <taxon>Gunneridae</taxon>
        <taxon>Pentapetalae</taxon>
        <taxon>asterids</taxon>
        <taxon>campanulids</taxon>
        <taxon>Asterales</taxon>
        <taxon>Asteraceae</taxon>
        <taxon>Asteroideae</taxon>
        <taxon>Anthemideae</taxon>
        <taxon>Artemisiinae</taxon>
        <taxon>Artemisia</taxon>
    </lineage>
</organism>
<keyword evidence="1" id="KW-0695">RNA-directed DNA polymerase</keyword>
<evidence type="ECO:0000313" key="1">
    <source>
        <dbReference type="EMBL" id="PWA74800.1"/>
    </source>
</evidence>